<name>A0A024GXS7_9MICC</name>
<gene>
    <name evidence="2" type="ORF">ARTSIC4J27_228</name>
</gene>
<protein>
    <submittedName>
        <fullName evidence="2">Uncharacterized protein</fullName>
    </submittedName>
</protein>
<evidence type="ECO:0000313" key="3">
    <source>
        <dbReference type="Proteomes" id="UP000035722"/>
    </source>
</evidence>
<organism evidence="2 3">
    <name type="scientific">Pseudarthrobacter siccitolerans</name>
    <dbReference type="NCBI Taxonomy" id="861266"/>
    <lineage>
        <taxon>Bacteria</taxon>
        <taxon>Bacillati</taxon>
        <taxon>Actinomycetota</taxon>
        <taxon>Actinomycetes</taxon>
        <taxon>Micrococcales</taxon>
        <taxon>Micrococcaceae</taxon>
        <taxon>Pseudarthrobacter</taxon>
    </lineage>
</organism>
<sequence length="105" mass="11334">MSASGVHAARKCAKVLGAGRPFRDGIHVAHRAPFGHEKGTARVGPSLDVFGGGLLSRRQSSRSSRPGERAGSARLRASPCRASRPRERRCLRGRRQGQLRSRLPA</sequence>
<feature type="region of interest" description="Disordered" evidence="1">
    <location>
        <begin position="52"/>
        <end position="105"/>
    </location>
</feature>
<evidence type="ECO:0000313" key="2">
    <source>
        <dbReference type="EMBL" id="CCQ44304.1"/>
    </source>
</evidence>
<reference evidence="3" key="1">
    <citation type="journal article" date="2014" name="Genome Announc.">
        <title>Genome Sequence of Arthrobacter siccitolerans 4J27, a Xeroprotectant-Producing Desiccation-Tolerant Microorganism.</title>
        <authorList>
            <person name="Manzanera M."/>
            <person name="Santa-Cruz-Calvo L."/>
            <person name="Vilchez J.I."/>
            <person name="Garcia-Fontana C."/>
            <person name="Silva-Castro G.A."/>
            <person name="Calvo C."/>
            <person name="Gonzalez-Lopez J."/>
        </authorList>
    </citation>
    <scope>NUCLEOTIDE SEQUENCE [LARGE SCALE GENOMIC DNA]</scope>
    <source>
        <strain evidence="3">4J27</strain>
    </source>
</reference>
<accession>A0A024GXS7</accession>
<keyword evidence="3" id="KW-1185">Reference proteome</keyword>
<dbReference type="AlphaFoldDB" id="A0A024GXS7"/>
<proteinExistence type="predicted"/>
<evidence type="ECO:0000256" key="1">
    <source>
        <dbReference type="SAM" id="MobiDB-lite"/>
    </source>
</evidence>
<comment type="caution">
    <text evidence="2">The sequence shown here is derived from an EMBL/GenBank/DDBJ whole genome shotgun (WGS) entry which is preliminary data.</text>
</comment>
<dbReference type="Proteomes" id="UP000035722">
    <property type="component" value="Unassembled WGS sequence"/>
</dbReference>
<dbReference type="EMBL" id="CAQI01000025">
    <property type="protein sequence ID" value="CCQ44304.1"/>
    <property type="molecule type" value="Genomic_DNA"/>
</dbReference>